<keyword evidence="3" id="KW-1185">Reference proteome</keyword>
<dbReference type="AlphaFoldDB" id="A0A2R8BC10"/>
<name>A0A2R8BC10_9RHOB</name>
<feature type="chain" id="PRO_5015329701" description="Polyphosphate kinase" evidence="1">
    <location>
        <begin position="21"/>
        <end position="219"/>
    </location>
</feature>
<dbReference type="EMBL" id="OMOR01000001">
    <property type="protein sequence ID" value="SPH20606.1"/>
    <property type="molecule type" value="Genomic_DNA"/>
</dbReference>
<dbReference type="OrthoDB" id="1679673at2"/>
<gene>
    <name evidence="2" type="ORF">ASD8599_01345</name>
</gene>
<accession>A0A2R8BC10</accession>
<reference evidence="2 3" key="1">
    <citation type="submission" date="2018-03" db="EMBL/GenBank/DDBJ databases">
        <authorList>
            <person name="Keele B.F."/>
        </authorList>
    </citation>
    <scope>NUCLEOTIDE SEQUENCE [LARGE SCALE GENOMIC DNA]</scope>
    <source>
        <strain evidence="2 3">CECT 8599</strain>
    </source>
</reference>
<sequence>MRISPALLLALWPVSFGTQAAAHPHIFVDTRFEVLVDAQNNVTHIRVSWSYDDLYSLLLAEDFDIDQDGDGTLTPKETALITGFDMKWIPGYDGDLDAISAGRKLKLSAPMDYTAIMTDGIITTTHLRAVEGAPTLTETLTLKPYDAGFYTAYDVTRPTIITGGVGCQETLISPDIDAALEDMRTQIAQLDPNVDLEGEGFPALGEKFAPKIEITCPAI</sequence>
<keyword evidence="1" id="KW-0732">Signal</keyword>
<organism evidence="2 3">
    <name type="scientific">Ascidiaceihabitans donghaensis</name>
    <dbReference type="NCBI Taxonomy" id="1510460"/>
    <lineage>
        <taxon>Bacteria</taxon>
        <taxon>Pseudomonadati</taxon>
        <taxon>Pseudomonadota</taxon>
        <taxon>Alphaproteobacteria</taxon>
        <taxon>Rhodobacterales</taxon>
        <taxon>Paracoccaceae</taxon>
        <taxon>Ascidiaceihabitans</taxon>
    </lineage>
</organism>
<evidence type="ECO:0000313" key="3">
    <source>
        <dbReference type="Proteomes" id="UP000244880"/>
    </source>
</evidence>
<feature type="signal peptide" evidence="1">
    <location>
        <begin position="1"/>
        <end position="20"/>
    </location>
</feature>
<dbReference type="InterPro" id="IPR010412">
    <property type="entry name" value="DUF1007"/>
</dbReference>
<proteinExistence type="predicted"/>
<dbReference type="Proteomes" id="UP000244880">
    <property type="component" value="Unassembled WGS sequence"/>
</dbReference>
<evidence type="ECO:0000313" key="2">
    <source>
        <dbReference type="EMBL" id="SPH20606.1"/>
    </source>
</evidence>
<dbReference type="Pfam" id="PF06226">
    <property type="entry name" value="DUF1007"/>
    <property type="match status" value="1"/>
</dbReference>
<dbReference type="RefSeq" id="WP_108827800.1">
    <property type="nucleotide sequence ID" value="NZ_OMOR01000001.1"/>
</dbReference>
<protein>
    <recommendedName>
        <fullName evidence="4">Polyphosphate kinase</fullName>
    </recommendedName>
</protein>
<evidence type="ECO:0008006" key="4">
    <source>
        <dbReference type="Google" id="ProtNLM"/>
    </source>
</evidence>
<evidence type="ECO:0000256" key="1">
    <source>
        <dbReference type="SAM" id="SignalP"/>
    </source>
</evidence>